<evidence type="ECO:0000313" key="2">
    <source>
        <dbReference type="Proteomes" id="UP000287188"/>
    </source>
</evidence>
<comment type="caution">
    <text evidence="1">The sequence shown here is derived from an EMBL/GenBank/DDBJ whole genome shotgun (WGS) entry which is preliminary data.</text>
</comment>
<evidence type="ECO:0008006" key="3">
    <source>
        <dbReference type="Google" id="ProtNLM"/>
    </source>
</evidence>
<gene>
    <name evidence="1" type="ORF">KDK_70600</name>
</gene>
<sequence>MNFVTAKAALYVGYQGDFTEIRQVALDYCQGHDYSLEYIYQDTGSSQPVLQSVREMMEERAFHLLLIPSVEHIYENQLGQLLNFLIDAQEAHVDIVCLAPTPTNLYTQGLAIVPQSMEQTTNLDDVVRCLRYR</sequence>
<reference evidence="2" key="1">
    <citation type="submission" date="2018-12" db="EMBL/GenBank/DDBJ databases">
        <title>Tengunoibacter tsumagoiensis gen. nov., sp. nov., Dictyobacter kobayashii sp. nov., D. alpinus sp. nov., and D. joshuensis sp. nov. and description of Dictyobacteraceae fam. nov. within the order Ktedonobacterales isolated from Tengu-no-mugimeshi.</title>
        <authorList>
            <person name="Wang C.M."/>
            <person name="Zheng Y."/>
            <person name="Sakai Y."/>
            <person name="Toyoda A."/>
            <person name="Minakuchi Y."/>
            <person name="Abe K."/>
            <person name="Yokota A."/>
            <person name="Yabe S."/>
        </authorList>
    </citation>
    <scope>NUCLEOTIDE SEQUENCE [LARGE SCALE GENOMIC DNA]</scope>
    <source>
        <strain evidence="2">Uno11</strain>
    </source>
</reference>
<evidence type="ECO:0000313" key="1">
    <source>
        <dbReference type="EMBL" id="GCE23260.1"/>
    </source>
</evidence>
<proteinExistence type="predicted"/>
<dbReference type="AlphaFoldDB" id="A0A402AVT7"/>
<accession>A0A402AVT7</accession>
<keyword evidence="2" id="KW-1185">Reference proteome</keyword>
<dbReference type="EMBL" id="BIFS01000002">
    <property type="protein sequence ID" value="GCE23260.1"/>
    <property type="molecule type" value="Genomic_DNA"/>
</dbReference>
<dbReference type="RefSeq" id="WP_126556728.1">
    <property type="nucleotide sequence ID" value="NZ_BIFS01000002.1"/>
</dbReference>
<protein>
    <recommendedName>
        <fullName evidence="3">Resolvase/invertase-type recombinase catalytic domain-containing protein</fullName>
    </recommendedName>
</protein>
<organism evidence="1 2">
    <name type="scientific">Dictyobacter kobayashii</name>
    <dbReference type="NCBI Taxonomy" id="2014872"/>
    <lineage>
        <taxon>Bacteria</taxon>
        <taxon>Bacillati</taxon>
        <taxon>Chloroflexota</taxon>
        <taxon>Ktedonobacteria</taxon>
        <taxon>Ktedonobacterales</taxon>
        <taxon>Dictyobacteraceae</taxon>
        <taxon>Dictyobacter</taxon>
    </lineage>
</organism>
<name>A0A402AVT7_9CHLR</name>
<dbReference type="Proteomes" id="UP000287188">
    <property type="component" value="Unassembled WGS sequence"/>
</dbReference>